<keyword evidence="2" id="KW-1185">Reference proteome</keyword>
<dbReference type="RefSeq" id="XP_050943289.1">
    <property type="nucleotide sequence ID" value="XM_051087332.1"/>
</dbReference>
<keyword evidence="1" id="KW-1133">Transmembrane helix</keyword>
<dbReference type="GeneID" id="103494565"/>
<keyword evidence="1" id="KW-0812">Transmembrane</keyword>
<accession>A0ABM3KZS8</accession>
<reference evidence="3" key="1">
    <citation type="submission" date="2025-08" db="UniProtKB">
        <authorList>
            <consortium name="RefSeq"/>
        </authorList>
    </citation>
    <scope>IDENTIFICATION</scope>
    <source>
        <tissue evidence="3">Stem</tissue>
    </source>
</reference>
<dbReference type="Proteomes" id="UP001652600">
    <property type="component" value="Chromosome 7"/>
</dbReference>
<organism evidence="2 3">
    <name type="scientific">Cucumis melo</name>
    <name type="common">Muskmelon</name>
    <dbReference type="NCBI Taxonomy" id="3656"/>
    <lineage>
        <taxon>Eukaryota</taxon>
        <taxon>Viridiplantae</taxon>
        <taxon>Streptophyta</taxon>
        <taxon>Embryophyta</taxon>
        <taxon>Tracheophyta</taxon>
        <taxon>Spermatophyta</taxon>
        <taxon>Magnoliopsida</taxon>
        <taxon>eudicotyledons</taxon>
        <taxon>Gunneridae</taxon>
        <taxon>Pentapetalae</taxon>
        <taxon>rosids</taxon>
        <taxon>fabids</taxon>
        <taxon>Cucurbitales</taxon>
        <taxon>Cucurbitaceae</taxon>
        <taxon>Benincaseae</taxon>
        <taxon>Cucumis</taxon>
    </lineage>
</organism>
<dbReference type="PANTHER" id="PTHR34959:SF3">
    <property type="entry name" value="PROTEIN LAZY 1"/>
    <property type="match status" value="1"/>
</dbReference>
<evidence type="ECO:0000256" key="1">
    <source>
        <dbReference type="SAM" id="Phobius"/>
    </source>
</evidence>
<protein>
    <submittedName>
        <fullName evidence="3">Protein LAZY 1-like isoform X2</fullName>
    </submittedName>
</protein>
<evidence type="ECO:0000313" key="3">
    <source>
        <dbReference type="RefSeq" id="XP_050943289.1"/>
    </source>
</evidence>
<feature type="transmembrane region" description="Helical" evidence="1">
    <location>
        <begin position="145"/>
        <end position="162"/>
    </location>
</feature>
<evidence type="ECO:0000313" key="2">
    <source>
        <dbReference type="Proteomes" id="UP001652600"/>
    </source>
</evidence>
<keyword evidence="1" id="KW-0472">Membrane</keyword>
<proteinExistence type="predicted"/>
<gene>
    <name evidence="3" type="primary">LOC103494565</name>
</gene>
<name>A0ABM3KZS8_CUCME</name>
<dbReference type="PANTHER" id="PTHR34959">
    <property type="entry name" value="PROTEIN LAZY 1"/>
    <property type="match status" value="1"/>
</dbReference>
<dbReference type="InterPro" id="IPR038928">
    <property type="entry name" value="LAZY1"/>
</dbReference>
<sequence length="195" mass="22869">MKLLGWMHRKFRQNNGQVPLKEFVNGQQTSDEQQYFPRTSTNNPFKQAHRDLDIARTDEDYEDESLISISEIFPGFLAIGTFGSSEPATPKFSISIDHITESDQTEVTKNELKLINDELEKVLRSRQKTKGGRGRTAAMRTKSRAIIIMLRVVIMMLWFAHFKSTCLGRRLRCQQRWRRRRIGHHLGSCFREVRW</sequence>